<gene>
    <name evidence="1" type="ORF">UFOPK3001_02460</name>
</gene>
<dbReference type="AlphaFoldDB" id="A0A6J6ZZM1"/>
<accession>A0A6J6ZZM1</accession>
<protein>
    <submittedName>
        <fullName evidence="1">Unannotated protein</fullName>
    </submittedName>
</protein>
<evidence type="ECO:0000313" key="1">
    <source>
        <dbReference type="EMBL" id="CAB4825848.1"/>
    </source>
</evidence>
<proteinExistence type="predicted"/>
<name>A0A6J6ZZM1_9ZZZZ</name>
<sequence length="115" mass="12820">MAVETDQLDGSRPLRPGHGTECVPVAEVEAELGVVLTGGDELVRVCLDTGRDAQRHVRGWEALGGERLEPIEFVEAVHVDVVNARSDRVAQFLERLVVPVEYAAVRRHTRRQRDE</sequence>
<dbReference type="EMBL" id="CAFAAJ010000246">
    <property type="protein sequence ID" value="CAB4825848.1"/>
    <property type="molecule type" value="Genomic_DNA"/>
</dbReference>
<organism evidence="1">
    <name type="scientific">freshwater metagenome</name>
    <dbReference type="NCBI Taxonomy" id="449393"/>
    <lineage>
        <taxon>unclassified sequences</taxon>
        <taxon>metagenomes</taxon>
        <taxon>ecological metagenomes</taxon>
    </lineage>
</organism>
<reference evidence="1" key="1">
    <citation type="submission" date="2020-05" db="EMBL/GenBank/DDBJ databases">
        <authorList>
            <person name="Chiriac C."/>
            <person name="Salcher M."/>
            <person name="Ghai R."/>
            <person name="Kavagutti S V."/>
        </authorList>
    </citation>
    <scope>NUCLEOTIDE SEQUENCE</scope>
</reference>